<dbReference type="AlphaFoldDB" id="A0A379FE09"/>
<name>A0A379FE09_PROVU</name>
<dbReference type="EMBL" id="UGTW01000001">
    <property type="protein sequence ID" value="SUC17845.1"/>
    <property type="molecule type" value="Genomic_DNA"/>
</dbReference>
<evidence type="ECO:0000313" key="2">
    <source>
        <dbReference type="Proteomes" id="UP000254331"/>
    </source>
</evidence>
<reference evidence="1 2" key="1">
    <citation type="submission" date="2018-06" db="EMBL/GenBank/DDBJ databases">
        <authorList>
            <consortium name="Pathogen Informatics"/>
            <person name="Doyle S."/>
        </authorList>
    </citation>
    <scope>NUCLEOTIDE SEQUENCE [LARGE SCALE GENOMIC DNA]</scope>
    <source>
        <strain evidence="1 2">NCTC10376</strain>
    </source>
</reference>
<dbReference type="RefSeq" id="WP_181880529.1">
    <property type="nucleotide sequence ID" value="NZ_JADSTZ010000001.1"/>
</dbReference>
<protein>
    <submittedName>
        <fullName evidence="1">Uncharacterized protein</fullName>
    </submittedName>
</protein>
<gene>
    <name evidence="1" type="ORF">NCTC10376_03798</name>
</gene>
<dbReference type="Proteomes" id="UP000254331">
    <property type="component" value="Unassembled WGS sequence"/>
</dbReference>
<proteinExistence type="predicted"/>
<evidence type="ECO:0000313" key="1">
    <source>
        <dbReference type="EMBL" id="SUC17845.1"/>
    </source>
</evidence>
<sequence length="115" mass="13320">MKIIRILKTVMREKNVNKDEHIGIDIMDIQPIRDKLYLPHSINAWYTTTLNEPMIFIQLLTAISGSQILLHITQGSCANQVTFVDDILWPFSRKPLLLWNKNTVDMIKFIALNGK</sequence>
<organism evidence="1 2">
    <name type="scientific">Proteus vulgaris</name>
    <dbReference type="NCBI Taxonomy" id="585"/>
    <lineage>
        <taxon>Bacteria</taxon>
        <taxon>Pseudomonadati</taxon>
        <taxon>Pseudomonadota</taxon>
        <taxon>Gammaproteobacteria</taxon>
        <taxon>Enterobacterales</taxon>
        <taxon>Morganellaceae</taxon>
        <taxon>Proteus</taxon>
    </lineage>
</organism>
<accession>A0A379FE09</accession>